<dbReference type="eggNOG" id="COG3187">
    <property type="taxonomic scope" value="Bacteria"/>
</dbReference>
<gene>
    <name evidence="2" type="ORF">CDOO_11475</name>
</gene>
<evidence type="ECO:0000313" key="2">
    <source>
        <dbReference type="EMBL" id="AIT61812.1"/>
    </source>
</evidence>
<keyword evidence="3" id="KW-1185">Reference proteome</keyword>
<dbReference type="STRING" id="558173.CDOO_11475"/>
<protein>
    <submittedName>
        <fullName evidence="2">Uncharacterized protein</fullName>
    </submittedName>
</protein>
<dbReference type="InterPro" id="IPR038670">
    <property type="entry name" value="HslJ-like_sf"/>
</dbReference>
<feature type="signal peptide" evidence="1">
    <location>
        <begin position="1"/>
        <end position="21"/>
    </location>
</feature>
<keyword evidence="1" id="KW-0732">Signal</keyword>
<proteinExistence type="predicted"/>
<name>A0A097II51_9CORY</name>
<reference evidence="2 3" key="1">
    <citation type="submission" date="2013-09" db="EMBL/GenBank/DDBJ databases">
        <title>Complete genome sequence of Corynebacterium doosanense CAU 212(T) (=DSM 45436(T)), isolated from activated sludge.</title>
        <authorList>
            <person name="Schaffert L."/>
            <person name="Albersmeier A."/>
            <person name="Kalinowski J."/>
            <person name="Ruckert C."/>
        </authorList>
    </citation>
    <scope>NUCLEOTIDE SEQUENCE [LARGE SCALE GENOMIC DNA]</scope>
    <source>
        <strain evidence="2 3">CAU 212</strain>
    </source>
</reference>
<dbReference type="Proteomes" id="UP000029914">
    <property type="component" value="Chromosome"/>
</dbReference>
<feature type="chain" id="PRO_5001935875" evidence="1">
    <location>
        <begin position="22"/>
        <end position="148"/>
    </location>
</feature>
<dbReference type="KEGG" id="cdo:CDOO_11475"/>
<accession>A0A097II51</accession>
<evidence type="ECO:0000313" key="3">
    <source>
        <dbReference type="Proteomes" id="UP000029914"/>
    </source>
</evidence>
<organism evidence="2 3">
    <name type="scientific">Corynebacterium doosanense CAU 212 = DSM 45436</name>
    <dbReference type="NCBI Taxonomy" id="558173"/>
    <lineage>
        <taxon>Bacteria</taxon>
        <taxon>Bacillati</taxon>
        <taxon>Actinomycetota</taxon>
        <taxon>Actinomycetes</taxon>
        <taxon>Mycobacteriales</taxon>
        <taxon>Corynebacteriaceae</taxon>
        <taxon>Corynebacterium</taxon>
    </lineage>
</organism>
<dbReference type="HOGENOM" id="CLU_122301_0_0_11"/>
<evidence type="ECO:0000256" key="1">
    <source>
        <dbReference type="SAM" id="SignalP"/>
    </source>
</evidence>
<dbReference type="PROSITE" id="PS51257">
    <property type="entry name" value="PROKAR_LIPOPROTEIN"/>
    <property type="match status" value="1"/>
</dbReference>
<sequence>MKRVAVIAGALLLSACSPAPADGERPVEGTTWSATDIYLSPDAPSALPASSAGAVTLVIGRASATGNTGCAPLQAKVELTGERLVFDEVHYGEASPTCPELSRGVHDTVTGLIHDAAAFSVDRRGPSEIVLTAETEAVDRPSIRFLGL</sequence>
<dbReference type="Gene3D" id="2.40.128.270">
    <property type="match status" value="1"/>
</dbReference>
<dbReference type="EMBL" id="CP006764">
    <property type="protein sequence ID" value="AIT61812.1"/>
    <property type="molecule type" value="Genomic_DNA"/>
</dbReference>
<dbReference type="OrthoDB" id="4412202at2"/>
<dbReference type="AlphaFoldDB" id="A0A097II51"/>
<dbReference type="RefSeq" id="WP_018022692.1">
    <property type="nucleotide sequence ID" value="NZ_AQUX01000011.1"/>
</dbReference>